<organism evidence="1 2">
    <name type="scientific">Trichoderma simmonsii</name>
    <dbReference type="NCBI Taxonomy" id="1491479"/>
    <lineage>
        <taxon>Eukaryota</taxon>
        <taxon>Fungi</taxon>
        <taxon>Dikarya</taxon>
        <taxon>Ascomycota</taxon>
        <taxon>Pezizomycotina</taxon>
        <taxon>Sordariomycetes</taxon>
        <taxon>Hypocreomycetidae</taxon>
        <taxon>Hypocreales</taxon>
        <taxon>Hypocreaceae</taxon>
        <taxon>Trichoderma</taxon>
    </lineage>
</organism>
<gene>
    <name evidence="1" type="ORF">H0G86_010766</name>
</gene>
<dbReference type="Proteomes" id="UP000826661">
    <property type="component" value="Chromosome VI"/>
</dbReference>
<sequence>MVFVNVADSIELMQVTSYVNYTNAQYIVELISRLAAPAPLFSARSYTTDPFDQSGEGGQADDRKARPQMNECIHLVI</sequence>
<dbReference type="EMBL" id="CP075869">
    <property type="protein sequence ID" value="QYT03817.1"/>
    <property type="molecule type" value="Genomic_DNA"/>
</dbReference>
<accession>A0A8G0PJM9</accession>
<name>A0A8G0PJM9_9HYPO</name>
<reference evidence="1 2" key="1">
    <citation type="journal article" date="2021" name="BMC Genomics">
        <title>Telomere-to-telomere genome assembly of asparaginase-producing Trichoderma simmonsii.</title>
        <authorList>
            <person name="Chung D."/>
            <person name="Kwon Y.M."/>
            <person name="Yang Y."/>
        </authorList>
    </citation>
    <scope>NUCLEOTIDE SEQUENCE [LARGE SCALE GENOMIC DNA]</scope>
    <source>
        <strain evidence="1 2">GH-Sj1</strain>
    </source>
</reference>
<evidence type="ECO:0000313" key="2">
    <source>
        <dbReference type="Proteomes" id="UP000826661"/>
    </source>
</evidence>
<proteinExistence type="predicted"/>
<keyword evidence="2" id="KW-1185">Reference proteome</keyword>
<evidence type="ECO:0000313" key="1">
    <source>
        <dbReference type="EMBL" id="QYT03817.1"/>
    </source>
</evidence>
<dbReference type="AlphaFoldDB" id="A0A8G0PJM9"/>
<protein>
    <submittedName>
        <fullName evidence="1">Uncharacterized protein</fullName>
    </submittedName>
</protein>